<protein>
    <submittedName>
        <fullName evidence="2">Uncharacterized protein</fullName>
    </submittedName>
</protein>
<dbReference type="Proteomes" id="UP000828390">
    <property type="component" value="Unassembled WGS sequence"/>
</dbReference>
<evidence type="ECO:0000313" key="2">
    <source>
        <dbReference type="EMBL" id="KAH3706245.1"/>
    </source>
</evidence>
<organism evidence="2 3">
    <name type="scientific">Dreissena polymorpha</name>
    <name type="common">Zebra mussel</name>
    <name type="synonym">Mytilus polymorpha</name>
    <dbReference type="NCBI Taxonomy" id="45954"/>
    <lineage>
        <taxon>Eukaryota</taxon>
        <taxon>Metazoa</taxon>
        <taxon>Spiralia</taxon>
        <taxon>Lophotrochozoa</taxon>
        <taxon>Mollusca</taxon>
        <taxon>Bivalvia</taxon>
        <taxon>Autobranchia</taxon>
        <taxon>Heteroconchia</taxon>
        <taxon>Euheterodonta</taxon>
        <taxon>Imparidentia</taxon>
        <taxon>Neoheterodontei</taxon>
        <taxon>Myida</taxon>
        <taxon>Dreissenoidea</taxon>
        <taxon>Dreissenidae</taxon>
        <taxon>Dreissena</taxon>
    </lineage>
</organism>
<reference evidence="2" key="1">
    <citation type="journal article" date="2019" name="bioRxiv">
        <title>The Genome of the Zebra Mussel, Dreissena polymorpha: A Resource for Invasive Species Research.</title>
        <authorList>
            <person name="McCartney M.A."/>
            <person name="Auch B."/>
            <person name="Kono T."/>
            <person name="Mallez S."/>
            <person name="Zhang Y."/>
            <person name="Obille A."/>
            <person name="Becker A."/>
            <person name="Abrahante J.E."/>
            <person name="Garbe J."/>
            <person name="Badalamenti J.P."/>
            <person name="Herman A."/>
            <person name="Mangelson H."/>
            <person name="Liachko I."/>
            <person name="Sullivan S."/>
            <person name="Sone E.D."/>
            <person name="Koren S."/>
            <person name="Silverstein K.A.T."/>
            <person name="Beckman K.B."/>
            <person name="Gohl D.M."/>
        </authorList>
    </citation>
    <scope>NUCLEOTIDE SEQUENCE</scope>
    <source>
        <strain evidence="2">Duluth1</strain>
        <tissue evidence="2">Whole animal</tissue>
    </source>
</reference>
<keyword evidence="3" id="KW-1185">Reference proteome</keyword>
<feature type="compositionally biased region" description="Low complexity" evidence="1">
    <location>
        <begin position="1"/>
        <end position="14"/>
    </location>
</feature>
<accession>A0A9D3YS00</accession>
<sequence>MPSAYTRTRVTDGTTTKEDNRHADVKIRYTRRVTFGRALLTELRPDSMIDTFDAYVGAFGIGASTRGV</sequence>
<feature type="region of interest" description="Disordered" evidence="1">
    <location>
        <begin position="1"/>
        <end position="20"/>
    </location>
</feature>
<dbReference type="EMBL" id="JAIWYP010000014">
    <property type="protein sequence ID" value="KAH3706245.1"/>
    <property type="molecule type" value="Genomic_DNA"/>
</dbReference>
<comment type="caution">
    <text evidence="2">The sequence shown here is derived from an EMBL/GenBank/DDBJ whole genome shotgun (WGS) entry which is preliminary data.</text>
</comment>
<dbReference type="AlphaFoldDB" id="A0A9D3YS00"/>
<proteinExistence type="predicted"/>
<reference evidence="2" key="2">
    <citation type="submission" date="2020-11" db="EMBL/GenBank/DDBJ databases">
        <authorList>
            <person name="McCartney M.A."/>
            <person name="Auch B."/>
            <person name="Kono T."/>
            <person name="Mallez S."/>
            <person name="Becker A."/>
            <person name="Gohl D.M."/>
            <person name="Silverstein K.A.T."/>
            <person name="Koren S."/>
            <person name="Bechman K.B."/>
            <person name="Herman A."/>
            <person name="Abrahante J.E."/>
            <person name="Garbe J."/>
        </authorList>
    </citation>
    <scope>NUCLEOTIDE SEQUENCE</scope>
    <source>
        <strain evidence="2">Duluth1</strain>
        <tissue evidence="2">Whole animal</tissue>
    </source>
</reference>
<evidence type="ECO:0000256" key="1">
    <source>
        <dbReference type="SAM" id="MobiDB-lite"/>
    </source>
</evidence>
<evidence type="ECO:0000313" key="3">
    <source>
        <dbReference type="Proteomes" id="UP000828390"/>
    </source>
</evidence>
<name>A0A9D3YS00_DREPO</name>
<gene>
    <name evidence="2" type="ORF">DPMN_065630</name>
</gene>